<dbReference type="Gene3D" id="3.40.50.1240">
    <property type="entry name" value="Phosphoglycerate mutase-like"/>
    <property type="match status" value="1"/>
</dbReference>
<dbReference type="GO" id="GO:0006000">
    <property type="term" value="P:fructose metabolic process"/>
    <property type="evidence" value="ECO:0007669"/>
    <property type="project" value="InterPro"/>
</dbReference>
<feature type="domain" description="6-phosphofructo-2-kinase" evidence="3">
    <location>
        <begin position="1"/>
        <end position="226"/>
    </location>
</feature>
<dbReference type="InterPro" id="IPR029033">
    <property type="entry name" value="His_PPase_superfam"/>
</dbReference>
<keyword evidence="1" id="KW-0547">Nucleotide-binding</keyword>
<gene>
    <name evidence="4" type="ORF">A1O9_02240</name>
</gene>
<accession>A0A072PKQ1</accession>
<dbReference type="PIRSF" id="PIRSF000709">
    <property type="entry name" value="6PFK_2-Ptase"/>
    <property type="match status" value="1"/>
</dbReference>
<dbReference type="Gene3D" id="3.40.50.300">
    <property type="entry name" value="P-loop containing nucleotide triphosphate hydrolases"/>
    <property type="match status" value="1"/>
</dbReference>
<evidence type="ECO:0000256" key="2">
    <source>
        <dbReference type="ARBA" id="ARBA00022840"/>
    </source>
</evidence>
<dbReference type="PANTHER" id="PTHR10606:SF32">
    <property type="entry name" value="6-PHOSPHOFRUCTO-2-KINASE 1"/>
    <property type="match status" value="1"/>
</dbReference>
<dbReference type="GO" id="GO:0006003">
    <property type="term" value="P:fructose 2,6-bisphosphate metabolic process"/>
    <property type="evidence" value="ECO:0007669"/>
    <property type="project" value="InterPro"/>
</dbReference>
<name>A0A072PKQ1_9EURO</name>
<sequence>MVELPARGKSYIARKLCRYLNWLQYPTKVFNVGEKRRNPVTKANEATGLNSDNLKTRPDNVAHSAAFFDPDDQNAKQIREQIAMEVLDDLLQYLQEDGKVAIFDATNTTTERRAMIVKRVMRVNSGLKILFIESQCFNQTILTSNINLNLSGLDYKAADPLNALIDFKSRIWMYQKRYTPIDEDEQHHDYSYCQVIDVGRKTITHNINNILSCQVSEFLQKYHLYPRQIWLTRHGESEDDINETLGGDSCLSAEGLKFAKSLS</sequence>
<dbReference type="GO" id="GO:0005829">
    <property type="term" value="C:cytosol"/>
    <property type="evidence" value="ECO:0007669"/>
    <property type="project" value="TreeGrafter"/>
</dbReference>
<dbReference type="InterPro" id="IPR013079">
    <property type="entry name" value="6Phosfructo_kin"/>
</dbReference>
<keyword evidence="2" id="KW-0067">ATP-binding</keyword>
<dbReference type="HOGENOM" id="CLU_006383_0_1_1"/>
<dbReference type="PANTHER" id="PTHR10606">
    <property type="entry name" value="6-PHOSPHOFRUCTO-2-KINASE/FRUCTOSE-2,6-BISPHOSPHATASE"/>
    <property type="match status" value="1"/>
</dbReference>
<dbReference type="PRINTS" id="PR00991">
    <property type="entry name" value="6PFRUCTKNASE"/>
</dbReference>
<dbReference type="OrthoDB" id="267323at2759"/>
<dbReference type="Proteomes" id="UP000027920">
    <property type="component" value="Unassembled WGS sequence"/>
</dbReference>
<evidence type="ECO:0000256" key="1">
    <source>
        <dbReference type="ARBA" id="ARBA00022741"/>
    </source>
</evidence>
<evidence type="ECO:0000313" key="4">
    <source>
        <dbReference type="EMBL" id="KEF60679.1"/>
    </source>
</evidence>
<comment type="caution">
    <text evidence="4">The sequence shown here is derived from an EMBL/GenBank/DDBJ whole genome shotgun (WGS) entry which is preliminary data.</text>
</comment>
<dbReference type="FunFam" id="3.40.50.300:FF:000644">
    <property type="entry name" value="GpmB, Fructose-2,6-bisphosphatase"/>
    <property type="match status" value="1"/>
</dbReference>
<dbReference type="InterPro" id="IPR027417">
    <property type="entry name" value="P-loop_NTPase"/>
</dbReference>
<dbReference type="VEuPathDB" id="FungiDB:A1O9_02240"/>
<proteinExistence type="predicted"/>
<dbReference type="GO" id="GO:0005524">
    <property type="term" value="F:ATP binding"/>
    <property type="evidence" value="ECO:0007669"/>
    <property type="project" value="UniProtKB-KW"/>
</dbReference>
<protein>
    <recommendedName>
        <fullName evidence="3">6-phosphofructo-2-kinase domain-containing protein</fullName>
    </recommendedName>
</protein>
<dbReference type="SUPFAM" id="SSF52540">
    <property type="entry name" value="P-loop containing nucleoside triphosphate hydrolases"/>
    <property type="match status" value="1"/>
</dbReference>
<evidence type="ECO:0000259" key="3">
    <source>
        <dbReference type="Pfam" id="PF01591"/>
    </source>
</evidence>
<keyword evidence="5" id="KW-1185">Reference proteome</keyword>
<dbReference type="RefSeq" id="XP_013263269.1">
    <property type="nucleotide sequence ID" value="XM_013407815.1"/>
</dbReference>
<organism evidence="4 5">
    <name type="scientific">Exophiala aquamarina CBS 119918</name>
    <dbReference type="NCBI Taxonomy" id="1182545"/>
    <lineage>
        <taxon>Eukaryota</taxon>
        <taxon>Fungi</taxon>
        <taxon>Dikarya</taxon>
        <taxon>Ascomycota</taxon>
        <taxon>Pezizomycotina</taxon>
        <taxon>Eurotiomycetes</taxon>
        <taxon>Chaetothyriomycetidae</taxon>
        <taxon>Chaetothyriales</taxon>
        <taxon>Herpotrichiellaceae</taxon>
        <taxon>Exophiala</taxon>
    </lineage>
</organism>
<dbReference type="GO" id="GO:0003873">
    <property type="term" value="F:6-phosphofructo-2-kinase activity"/>
    <property type="evidence" value="ECO:0007669"/>
    <property type="project" value="InterPro"/>
</dbReference>
<reference evidence="4 5" key="1">
    <citation type="submission" date="2013-03" db="EMBL/GenBank/DDBJ databases">
        <title>The Genome Sequence of Exophiala aquamarina CBS 119918.</title>
        <authorList>
            <consortium name="The Broad Institute Genomics Platform"/>
            <person name="Cuomo C."/>
            <person name="de Hoog S."/>
            <person name="Gorbushina A."/>
            <person name="Walker B."/>
            <person name="Young S.K."/>
            <person name="Zeng Q."/>
            <person name="Gargeya S."/>
            <person name="Fitzgerald M."/>
            <person name="Haas B."/>
            <person name="Abouelleil A."/>
            <person name="Allen A.W."/>
            <person name="Alvarado L."/>
            <person name="Arachchi H.M."/>
            <person name="Berlin A.M."/>
            <person name="Chapman S.B."/>
            <person name="Gainer-Dewar J."/>
            <person name="Goldberg J."/>
            <person name="Griggs A."/>
            <person name="Gujja S."/>
            <person name="Hansen M."/>
            <person name="Howarth C."/>
            <person name="Imamovic A."/>
            <person name="Ireland A."/>
            <person name="Larimer J."/>
            <person name="McCowan C."/>
            <person name="Murphy C."/>
            <person name="Pearson M."/>
            <person name="Poon T.W."/>
            <person name="Priest M."/>
            <person name="Roberts A."/>
            <person name="Saif S."/>
            <person name="Shea T."/>
            <person name="Sisk P."/>
            <person name="Sykes S."/>
            <person name="Wortman J."/>
            <person name="Nusbaum C."/>
            <person name="Birren B."/>
        </authorList>
    </citation>
    <scope>NUCLEOTIDE SEQUENCE [LARGE SCALE GENOMIC DNA]</scope>
    <source>
        <strain evidence="4 5">CBS 119918</strain>
    </source>
</reference>
<dbReference type="InterPro" id="IPR003094">
    <property type="entry name" value="6Pfruct_kin"/>
</dbReference>
<dbReference type="STRING" id="1182545.A0A072PKQ1"/>
<dbReference type="SUPFAM" id="SSF53254">
    <property type="entry name" value="Phosphoglycerate mutase-like"/>
    <property type="match status" value="1"/>
</dbReference>
<dbReference type="GeneID" id="25277185"/>
<evidence type="ECO:0000313" key="5">
    <source>
        <dbReference type="Proteomes" id="UP000027920"/>
    </source>
</evidence>
<dbReference type="Pfam" id="PF01591">
    <property type="entry name" value="6PF2K"/>
    <property type="match status" value="1"/>
</dbReference>
<dbReference type="AlphaFoldDB" id="A0A072PKQ1"/>
<dbReference type="EMBL" id="AMGV01000002">
    <property type="protein sequence ID" value="KEF60679.1"/>
    <property type="molecule type" value="Genomic_DNA"/>
</dbReference>